<dbReference type="InterPro" id="IPR001610">
    <property type="entry name" value="PAC"/>
</dbReference>
<keyword evidence="4" id="KW-1185">Reference proteome</keyword>
<dbReference type="InterPro" id="IPR052155">
    <property type="entry name" value="Biofilm_reg_signaling"/>
</dbReference>
<name>A0ABS9KFD7_9BACT</name>
<dbReference type="CDD" id="cd00130">
    <property type="entry name" value="PAS"/>
    <property type="match status" value="3"/>
</dbReference>
<dbReference type="InterPro" id="IPR000700">
    <property type="entry name" value="PAS-assoc_C"/>
</dbReference>
<feature type="domain" description="PAC" evidence="2">
    <location>
        <begin position="451"/>
        <end position="504"/>
    </location>
</feature>
<reference evidence="3" key="1">
    <citation type="submission" date="2022-01" db="EMBL/GenBank/DDBJ databases">
        <authorList>
            <person name="Wang Y."/>
        </authorList>
    </citation>
    <scope>NUCLEOTIDE SEQUENCE</scope>
    <source>
        <strain evidence="3">WB101</strain>
    </source>
</reference>
<dbReference type="SUPFAM" id="SSF55785">
    <property type="entry name" value="PYP-like sensor domain (PAS domain)"/>
    <property type="match status" value="3"/>
</dbReference>
<dbReference type="Pfam" id="PF00989">
    <property type="entry name" value="PAS"/>
    <property type="match status" value="2"/>
</dbReference>
<dbReference type="InterPro" id="IPR035965">
    <property type="entry name" value="PAS-like_dom_sf"/>
</dbReference>
<dbReference type="InterPro" id="IPR013767">
    <property type="entry name" value="PAS_fold"/>
</dbReference>
<proteinExistence type="predicted"/>
<accession>A0ABS9KFD7</accession>
<evidence type="ECO:0000259" key="2">
    <source>
        <dbReference type="PROSITE" id="PS50113"/>
    </source>
</evidence>
<dbReference type="InterPro" id="IPR000014">
    <property type="entry name" value="PAS"/>
</dbReference>
<dbReference type="PROSITE" id="PS50112">
    <property type="entry name" value="PAS"/>
    <property type="match status" value="3"/>
</dbReference>
<reference evidence="3" key="2">
    <citation type="submission" date="2024-05" db="EMBL/GenBank/DDBJ databases">
        <title>Rhodohalobacter halophilus gen. nov., sp. nov., a moderately halophilic member of the family Balneolaceae.</title>
        <authorList>
            <person name="Xia J."/>
        </authorList>
    </citation>
    <scope>NUCLEOTIDE SEQUENCE</scope>
    <source>
        <strain evidence="3">WB101</strain>
    </source>
</reference>
<gene>
    <name evidence="3" type="ORF">L6773_13305</name>
</gene>
<dbReference type="PROSITE" id="PS50113">
    <property type="entry name" value="PAC"/>
    <property type="match status" value="1"/>
</dbReference>
<evidence type="ECO:0000313" key="4">
    <source>
        <dbReference type="Proteomes" id="UP001165366"/>
    </source>
</evidence>
<dbReference type="SMART" id="SM00086">
    <property type="entry name" value="PAC"/>
    <property type="match status" value="3"/>
</dbReference>
<dbReference type="SMART" id="SM00091">
    <property type="entry name" value="PAS"/>
    <property type="match status" value="3"/>
</dbReference>
<feature type="domain" description="PAS" evidence="1">
    <location>
        <begin position="134"/>
        <end position="207"/>
    </location>
</feature>
<dbReference type="EMBL" id="JAKLWS010000017">
    <property type="protein sequence ID" value="MCG2589550.1"/>
    <property type="molecule type" value="Genomic_DNA"/>
</dbReference>
<sequence length="721" mass="82289">MNTYDSTILDALQGAAIIVDENGNITFTNKKWNNGNDSLMLTENTPPGENYFKHCRLAIEEGNDYALQLLFGTRKVLNGRKKSFNITIMLPASGEKKWYKVEVTPIDINSKNHVLLLFHDVSGNIKTVNYLRNSEALYRQNFKYSTAGIIFGKRSGEILDVNPAACKILGYSKPELIEGGRSMIVDEDDPAHKEVVRARNEKSVFRGEKEYKHKDGHYVPVQLTSVSFRSENGEEQIINTFQDIQHEKLNQHTLAEERRFTKTALNSIPGIFFVVDSKRKFVRWNRSLHTTLGYSDEEMMEKTVLDIFDPSEQDTILPFFDEAFKNGQMEYNGKIISKNSGIRDYQLYFNAFESSGRRYLVVTGIDKTELVESEKVRDQNLQLMTELFDNSPIATVMINPKNEAQKINRAFIDLFGYSEKELLGRNINTLITNKKLQKEADEISRLAFNGSSDQRKALRFTKNGHEVPSLLSTVPVRSNGDIIAVYGMYIDLSEQVKLENHLQKSLEEKDILLQEVHHRVKNNLAIIASLLQLQIINDSNELAKPKLQEAYSRIFSIAKIHENLYNSDNVAEISFPDYLNSIIETMPNVARSSEFDLNINVQDSPLILNVNQAVPLGLLINELVHLTPHTEDEYQKAELNYNCEGDNVTITISGLDKQAEDFSSESEETEFHQLLIETFLKQIDAKIDIVKNHKDKFVITFQKMNSVEGPNHNPITNRKSL</sequence>
<dbReference type="InterPro" id="IPR011495">
    <property type="entry name" value="Sig_transdc_His_kin_sub2_dim/P"/>
</dbReference>
<dbReference type="PANTHER" id="PTHR44757:SF2">
    <property type="entry name" value="BIOFILM ARCHITECTURE MAINTENANCE PROTEIN MBAA"/>
    <property type="match status" value="1"/>
</dbReference>
<evidence type="ECO:0000259" key="1">
    <source>
        <dbReference type="PROSITE" id="PS50112"/>
    </source>
</evidence>
<protein>
    <submittedName>
        <fullName evidence="3">PAS domain S-box protein</fullName>
    </submittedName>
</protein>
<dbReference type="NCBIfam" id="TIGR00229">
    <property type="entry name" value="sensory_box"/>
    <property type="match status" value="3"/>
</dbReference>
<feature type="domain" description="PAS" evidence="1">
    <location>
        <begin position="380"/>
        <end position="426"/>
    </location>
</feature>
<dbReference type="Pfam" id="PF07568">
    <property type="entry name" value="HisKA_2"/>
    <property type="match status" value="1"/>
</dbReference>
<dbReference type="RefSeq" id="WP_237854910.1">
    <property type="nucleotide sequence ID" value="NZ_JAKLWS010000017.1"/>
</dbReference>
<comment type="caution">
    <text evidence="3">The sequence shown here is derived from an EMBL/GenBank/DDBJ whole genome shotgun (WGS) entry which is preliminary data.</text>
</comment>
<feature type="domain" description="PAS" evidence="1">
    <location>
        <begin position="257"/>
        <end position="327"/>
    </location>
</feature>
<dbReference type="Proteomes" id="UP001165366">
    <property type="component" value="Unassembled WGS sequence"/>
</dbReference>
<dbReference type="Pfam" id="PF13426">
    <property type="entry name" value="PAS_9"/>
    <property type="match status" value="2"/>
</dbReference>
<dbReference type="PANTHER" id="PTHR44757">
    <property type="entry name" value="DIGUANYLATE CYCLASE DGCP"/>
    <property type="match status" value="1"/>
</dbReference>
<organism evidence="3 4">
    <name type="scientific">Rhodohalobacter sulfatireducens</name>
    <dbReference type="NCBI Taxonomy" id="2911366"/>
    <lineage>
        <taxon>Bacteria</taxon>
        <taxon>Pseudomonadati</taxon>
        <taxon>Balneolota</taxon>
        <taxon>Balneolia</taxon>
        <taxon>Balneolales</taxon>
        <taxon>Balneolaceae</taxon>
        <taxon>Rhodohalobacter</taxon>
    </lineage>
</organism>
<evidence type="ECO:0000313" key="3">
    <source>
        <dbReference type="EMBL" id="MCG2589550.1"/>
    </source>
</evidence>
<dbReference type="Gene3D" id="3.30.450.20">
    <property type="entry name" value="PAS domain"/>
    <property type="match status" value="3"/>
</dbReference>